<reference evidence="2 3" key="1">
    <citation type="submission" date="2024-09" db="EMBL/GenBank/DDBJ databases">
        <authorList>
            <person name="Sun Q."/>
            <person name="Mori K."/>
        </authorList>
    </citation>
    <scope>NUCLEOTIDE SEQUENCE [LARGE SCALE GENOMIC DNA]</scope>
    <source>
        <strain evidence="2 3">CCM 4839</strain>
    </source>
</reference>
<gene>
    <name evidence="2" type="ORF">ACFFJ8_00565</name>
</gene>
<accession>A0ABV6J1W7</accession>
<proteinExistence type="predicted"/>
<dbReference type="Proteomes" id="UP001589818">
    <property type="component" value="Unassembled WGS sequence"/>
</dbReference>
<evidence type="ECO:0000256" key="1">
    <source>
        <dbReference type="SAM" id="MobiDB-lite"/>
    </source>
</evidence>
<feature type="region of interest" description="Disordered" evidence="1">
    <location>
        <begin position="25"/>
        <end position="57"/>
    </location>
</feature>
<organism evidence="2 3">
    <name type="scientific">Paenibacillus mendelii</name>
    <dbReference type="NCBI Taxonomy" id="206163"/>
    <lineage>
        <taxon>Bacteria</taxon>
        <taxon>Bacillati</taxon>
        <taxon>Bacillota</taxon>
        <taxon>Bacilli</taxon>
        <taxon>Bacillales</taxon>
        <taxon>Paenibacillaceae</taxon>
        <taxon>Paenibacillus</taxon>
    </lineage>
</organism>
<dbReference type="RefSeq" id="WP_204821808.1">
    <property type="nucleotide sequence ID" value="NZ_JANHOF010000015.1"/>
</dbReference>
<comment type="caution">
    <text evidence="2">The sequence shown here is derived from an EMBL/GenBank/DDBJ whole genome shotgun (WGS) entry which is preliminary data.</text>
</comment>
<evidence type="ECO:0000313" key="3">
    <source>
        <dbReference type="Proteomes" id="UP001589818"/>
    </source>
</evidence>
<protein>
    <submittedName>
        <fullName evidence="2">Uncharacterized protein</fullName>
    </submittedName>
</protein>
<sequence length="57" mass="6744">MNNRKIAASKKKVRRDIQVLDSRINELDFLDKSNHQTPKNDENKGQEYEKDNKVDND</sequence>
<name>A0ABV6J1W7_9BACL</name>
<evidence type="ECO:0000313" key="2">
    <source>
        <dbReference type="EMBL" id="MFC0389858.1"/>
    </source>
</evidence>
<dbReference type="EMBL" id="JBHLVF010000003">
    <property type="protein sequence ID" value="MFC0389858.1"/>
    <property type="molecule type" value="Genomic_DNA"/>
</dbReference>
<keyword evidence="3" id="KW-1185">Reference proteome</keyword>